<dbReference type="KEGG" id="fil:BN1229_v1_0349"/>
<evidence type="ECO:0000313" key="1">
    <source>
        <dbReference type="EMBL" id="CPR15426.1"/>
    </source>
</evidence>
<dbReference type="Proteomes" id="UP000033187">
    <property type="component" value="Chromosome 1"/>
</dbReference>
<name>A0A0D6JA77_9HYPH</name>
<dbReference type="AlphaFoldDB" id="A0A0D6JA77"/>
<gene>
    <name evidence="1" type="ORF">YBN1229_v1_0353</name>
</gene>
<evidence type="ECO:0000313" key="2">
    <source>
        <dbReference type="Proteomes" id="UP000033187"/>
    </source>
</evidence>
<dbReference type="EMBL" id="LN829119">
    <property type="protein sequence ID" value="CPR15426.1"/>
    <property type="molecule type" value="Genomic_DNA"/>
</dbReference>
<sequence length="70" mass="8408">MWGRMVPRRRLRIHNKRFAGQETGRRTPSAPYYLEYMADLLLALEEMAMREGHRELAERLRHSRQAARRG</sequence>
<protein>
    <submittedName>
        <fullName evidence="1">Uncharacterized protein</fullName>
    </submittedName>
</protein>
<accession>A0A0D6JA77</accession>
<reference evidence="2" key="1">
    <citation type="submission" date="2015-02" db="EMBL/GenBank/DDBJ databases">
        <authorList>
            <person name="Chooi Y.-H."/>
        </authorList>
    </citation>
    <scope>NUCLEOTIDE SEQUENCE [LARGE SCALE GENOMIC DNA]</scope>
    <source>
        <strain evidence="2">strain Y</strain>
    </source>
</reference>
<organism evidence="1 2">
    <name type="scientific">Candidatus Filomicrobium marinum</name>
    <dbReference type="NCBI Taxonomy" id="1608628"/>
    <lineage>
        <taxon>Bacteria</taxon>
        <taxon>Pseudomonadati</taxon>
        <taxon>Pseudomonadota</taxon>
        <taxon>Alphaproteobacteria</taxon>
        <taxon>Hyphomicrobiales</taxon>
        <taxon>Hyphomicrobiaceae</taxon>
        <taxon>Filomicrobium</taxon>
    </lineage>
</organism>
<dbReference type="KEGG" id="fiy:BN1229_v1_0353"/>
<proteinExistence type="predicted"/>
<keyword evidence="2" id="KW-1185">Reference proteome</keyword>